<dbReference type="Pfam" id="PF13517">
    <property type="entry name" value="FG-GAP_3"/>
    <property type="match status" value="1"/>
</dbReference>
<dbReference type="OrthoDB" id="9816120at2"/>
<evidence type="ECO:0000313" key="3">
    <source>
        <dbReference type="EMBL" id="KAB1063183.1"/>
    </source>
</evidence>
<proteinExistence type="predicted"/>
<protein>
    <submittedName>
        <fullName evidence="3">T9SS type A sorting domain-containing protein</fullName>
    </submittedName>
</protein>
<dbReference type="Gene3D" id="2.130.10.130">
    <property type="entry name" value="Integrin alpha, N-terminal"/>
    <property type="match status" value="2"/>
</dbReference>
<feature type="domain" description="Secretion system C-terminal sorting" evidence="2">
    <location>
        <begin position="698"/>
        <end position="772"/>
    </location>
</feature>
<dbReference type="Proteomes" id="UP000435357">
    <property type="component" value="Unassembled WGS sequence"/>
</dbReference>
<sequence>MKNLIYFPLLFLSIIVNGQSLSDYQKIDSTKVFNFGVERDYPWAGGFNNPQFSQIDLNKDGFDDIAVFDKTGDRVYTFLNDGVQGQADYSYAPEYERFFPDTLRNMMLMRDMNCDGKMDIFTQRPNGGGIRVYENITPSSINDSLSFELIHSDLEATFSGGQTFVYLLSSDIPIIEDMDGDGDLDIVSGHNFGTYFTLYENVAPNCDTLIYDKVTGNACWAGFFENVYGEVILNDSFCQTYRLGNHIPPLYDHNQHRGAERHAGSALSAFDLNADGLMDIVLSDVDRPGVKGVFNGGTPDSAYMVSVDTAFPSNSLPVDLPNMSAISFMDVNNDGLEDFIAGPTQRDQSKDVENAWLYLNTGTSTNPVFTFNRKDFLSRQMIDHGTGSYPKFIDVDKDGLKDVLVGNTGFFQNYNSLAFKTVWKSQLAYFKNTGDSIHPKFDFITDDFENIGQHNMEGLYPAFGDLDGDGDLDMLAGKINGEVAFFRNTSPVGSPIQFTLVDSSFMKIQGSPFFTPELYDLDQDGDLDILAGNNNGSINYYENIGSSSNPQFQSSVTQQNLGGVFHKRPAYPGNLALSIIPYPTVNSSEKLIVSSYEYGVFVYDFLNPDTSGNYPVIDSMMVKGRQIAMTGDVVTYANDSIELIYGEKTGGLTYLALPHTFQDTTSNDTLPDDTIPGDTTDTTGIWINNINQYVKVDVYPNPTNDVFYIDVATKGRETVLLSVYDIKGVLVKERRLTVNKKLTREEFDLSGYESGVYLVRLLSQEGVVTKRITKK</sequence>
<name>A0A6N6M5T5_9FLAO</name>
<dbReference type="Pfam" id="PF18962">
    <property type="entry name" value="Por_Secre_tail"/>
    <property type="match status" value="1"/>
</dbReference>
<dbReference type="SUPFAM" id="SSF69318">
    <property type="entry name" value="Integrin alpha N-terminal domain"/>
    <property type="match status" value="2"/>
</dbReference>
<gene>
    <name evidence="3" type="ORF">F3059_11100</name>
</gene>
<dbReference type="EMBL" id="WACR01000009">
    <property type="protein sequence ID" value="KAB1063183.1"/>
    <property type="molecule type" value="Genomic_DNA"/>
</dbReference>
<evidence type="ECO:0000313" key="4">
    <source>
        <dbReference type="Proteomes" id="UP000435357"/>
    </source>
</evidence>
<dbReference type="InterPro" id="IPR013517">
    <property type="entry name" value="FG-GAP"/>
</dbReference>
<dbReference type="NCBIfam" id="TIGR04183">
    <property type="entry name" value="Por_Secre_tail"/>
    <property type="match status" value="1"/>
</dbReference>
<organism evidence="3 4">
    <name type="scientific">Salibacter halophilus</name>
    <dbReference type="NCBI Taxonomy" id="1803916"/>
    <lineage>
        <taxon>Bacteria</taxon>
        <taxon>Pseudomonadati</taxon>
        <taxon>Bacteroidota</taxon>
        <taxon>Flavobacteriia</taxon>
        <taxon>Flavobacteriales</taxon>
        <taxon>Salibacteraceae</taxon>
        <taxon>Salibacter</taxon>
    </lineage>
</organism>
<comment type="caution">
    <text evidence="3">The sequence shown here is derived from an EMBL/GenBank/DDBJ whole genome shotgun (WGS) entry which is preliminary data.</text>
</comment>
<accession>A0A6N6M5T5</accession>
<evidence type="ECO:0000259" key="2">
    <source>
        <dbReference type="Pfam" id="PF18962"/>
    </source>
</evidence>
<dbReference type="InterPro" id="IPR026444">
    <property type="entry name" value="Secre_tail"/>
</dbReference>
<dbReference type="PANTHER" id="PTHR44103:SF1">
    <property type="entry name" value="PROPROTEIN CONVERTASE P"/>
    <property type="match status" value="1"/>
</dbReference>
<dbReference type="AlphaFoldDB" id="A0A6N6M5T5"/>
<keyword evidence="1" id="KW-0732">Signal</keyword>
<keyword evidence="4" id="KW-1185">Reference proteome</keyword>
<reference evidence="3 4" key="1">
    <citation type="submission" date="2019-09" db="EMBL/GenBank/DDBJ databases">
        <title>Genomes of Cryomorphaceae.</title>
        <authorList>
            <person name="Bowman J.P."/>
        </authorList>
    </citation>
    <scope>NUCLEOTIDE SEQUENCE [LARGE SCALE GENOMIC DNA]</scope>
    <source>
        <strain evidence="3 4">KCTC 52047</strain>
    </source>
</reference>
<dbReference type="InterPro" id="IPR028994">
    <property type="entry name" value="Integrin_alpha_N"/>
</dbReference>
<dbReference type="RefSeq" id="WP_151169232.1">
    <property type="nucleotide sequence ID" value="NZ_WACR01000009.1"/>
</dbReference>
<dbReference type="PANTHER" id="PTHR44103">
    <property type="entry name" value="PROPROTEIN CONVERTASE P"/>
    <property type="match status" value="1"/>
</dbReference>
<evidence type="ECO:0000256" key="1">
    <source>
        <dbReference type="ARBA" id="ARBA00022729"/>
    </source>
</evidence>